<proteinExistence type="predicted"/>
<keyword evidence="1" id="KW-0732">Signal</keyword>
<evidence type="ECO:0000256" key="1">
    <source>
        <dbReference type="SAM" id="SignalP"/>
    </source>
</evidence>
<comment type="caution">
    <text evidence="2">The sequence shown here is derived from an EMBL/GenBank/DDBJ whole genome shotgun (WGS) entry which is preliminary data.</text>
</comment>
<name>A0ABT0GKN9_9GAMM</name>
<keyword evidence="3" id="KW-1185">Reference proteome</keyword>
<feature type="chain" id="PRO_5045996935" evidence="1">
    <location>
        <begin position="24"/>
        <end position="379"/>
    </location>
</feature>
<organism evidence="2 3">
    <name type="scientific">Pseudomarimonas salicorniae</name>
    <dbReference type="NCBI Taxonomy" id="2933270"/>
    <lineage>
        <taxon>Bacteria</taxon>
        <taxon>Pseudomonadati</taxon>
        <taxon>Pseudomonadota</taxon>
        <taxon>Gammaproteobacteria</taxon>
        <taxon>Lysobacterales</taxon>
        <taxon>Lysobacteraceae</taxon>
        <taxon>Pseudomarimonas</taxon>
    </lineage>
</organism>
<dbReference type="PROSITE" id="PS51257">
    <property type="entry name" value="PROKAR_LIPOPROTEIN"/>
    <property type="match status" value="1"/>
</dbReference>
<sequence>MKLQTLFGAMIATSCLAGFNVMAQDSRTITFTNFGTSGKTVELEPGSTVQWQSNGDIEVRCKAPCSELSSGGAGGSAPPTSVVLSASPASPASISHRAAYSLTWNSAGADVCIGAESTLGGVATSIANWTNQIFPATRSTPLSLILDGPAVGTATPNSYAFRLRCYGTGGSLLSNQVTVDVAAQTGGGGGTPGADYCGELYGANPPSSTPFNLTRVEAGYNDIWPGVNPGQSAPLVVLPGGAAGGIMSPSTGRYLAIRFVMPQTEVQADQQMRITTQLPQAQGVSAGAISMTFSPCPGDFRPRTTNSDPDPYLRPQCGTFGTGFALNASSNSGLSGCPAPVGKTMYLNIAIYDMFKPSLGSPTCFSSGDSTCGLSVVTQ</sequence>
<dbReference type="RefSeq" id="WP_248210094.1">
    <property type="nucleotide sequence ID" value="NZ_JALNMH010000010.1"/>
</dbReference>
<dbReference type="Proteomes" id="UP001431449">
    <property type="component" value="Unassembled WGS sequence"/>
</dbReference>
<protein>
    <submittedName>
        <fullName evidence="2">Uncharacterized protein</fullName>
    </submittedName>
</protein>
<dbReference type="EMBL" id="JALNMH010000010">
    <property type="protein sequence ID" value="MCK7594585.1"/>
    <property type="molecule type" value="Genomic_DNA"/>
</dbReference>
<reference evidence="2" key="1">
    <citation type="submission" date="2022-04" db="EMBL/GenBank/DDBJ databases">
        <title>Lysobacter sp. CAU 1642 isolated from sea sand.</title>
        <authorList>
            <person name="Kim W."/>
        </authorList>
    </citation>
    <scope>NUCLEOTIDE SEQUENCE</scope>
    <source>
        <strain evidence="2">CAU 1642</strain>
    </source>
</reference>
<accession>A0ABT0GKN9</accession>
<gene>
    <name evidence="2" type="ORF">M0G41_13005</name>
</gene>
<evidence type="ECO:0000313" key="3">
    <source>
        <dbReference type="Proteomes" id="UP001431449"/>
    </source>
</evidence>
<feature type="signal peptide" evidence="1">
    <location>
        <begin position="1"/>
        <end position="23"/>
    </location>
</feature>
<evidence type="ECO:0000313" key="2">
    <source>
        <dbReference type="EMBL" id="MCK7594585.1"/>
    </source>
</evidence>